<sequence length="149" mass="15801">MSPLPLVRLSPFNRILIVALVLGAVLIGSLALHSVTGARGMEAFSSSTTQSHADDESAHQAAATAGGANVQSGAITQNVTCDEQCALDCALMAMMCVLLLILTVITILARHPDIRRRLVQSSRRSIDAIAAARQHIYRPSLTVLSISRT</sequence>
<evidence type="ECO:0000313" key="2">
    <source>
        <dbReference type="EMBL" id="RLP68513.1"/>
    </source>
</evidence>
<feature type="transmembrane region" description="Helical" evidence="1">
    <location>
        <begin position="90"/>
        <end position="109"/>
    </location>
</feature>
<dbReference type="RefSeq" id="WP_121673870.1">
    <property type="nucleotide sequence ID" value="NZ_BMXM01000012.1"/>
</dbReference>
<evidence type="ECO:0000313" key="3">
    <source>
        <dbReference type="Proteomes" id="UP000270299"/>
    </source>
</evidence>
<dbReference type="Proteomes" id="UP000270299">
    <property type="component" value="Unassembled WGS sequence"/>
</dbReference>
<proteinExistence type="predicted"/>
<comment type="caution">
    <text evidence="2">The sequence shown here is derived from an EMBL/GenBank/DDBJ whole genome shotgun (WGS) entry which is preliminary data.</text>
</comment>
<keyword evidence="1" id="KW-0812">Transmembrane</keyword>
<keyword evidence="1" id="KW-1133">Transmembrane helix</keyword>
<feature type="transmembrane region" description="Helical" evidence="1">
    <location>
        <begin position="12"/>
        <end position="32"/>
    </location>
</feature>
<gene>
    <name evidence="2" type="ORF">D9V29_13605</name>
</gene>
<reference evidence="2 3" key="1">
    <citation type="submission" date="2018-10" db="EMBL/GenBank/DDBJ databases">
        <authorList>
            <person name="Li J."/>
        </authorList>
    </citation>
    <scope>NUCLEOTIDE SEQUENCE [LARGE SCALE GENOMIC DNA]</scope>
    <source>
        <strain evidence="2 3">CCTCC AB209002</strain>
    </source>
</reference>
<keyword evidence="3" id="KW-1185">Reference proteome</keyword>
<protein>
    <submittedName>
        <fullName evidence="2">Uncharacterized protein</fullName>
    </submittedName>
</protein>
<evidence type="ECO:0000256" key="1">
    <source>
        <dbReference type="SAM" id="Phobius"/>
    </source>
</evidence>
<accession>A0A3L6ZKZ5</accession>
<name>A0A3L6ZKZ5_9MICO</name>
<dbReference type="EMBL" id="RCUV01000020">
    <property type="protein sequence ID" value="RLP68513.1"/>
    <property type="molecule type" value="Genomic_DNA"/>
</dbReference>
<dbReference type="AlphaFoldDB" id="A0A3L6ZKZ5"/>
<keyword evidence="1" id="KW-0472">Membrane</keyword>
<organism evidence="2 3">
    <name type="scientific">Mycetocola manganoxydans</name>
    <dbReference type="NCBI Taxonomy" id="699879"/>
    <lineage>
        <taxon>Bacteria</taxon>
        <taxon>Bacillati</taxon>
        <taxon>Actinomycetota</taxon>
        <taxon>Actinomycetes</taxon>
        <taxon>Micrococcales</taxon>
        <taxon>Microbacteriaceae</taxon>
        <taxon>Mycetocola</taxon>
    </lineage>
</organism>